<evidence type="ECO:0008006" key="3">
    <source>
        <dbReference type="Google" id="ProtNLM"/>
    </source>
</evidence>
<keyword evidence="2" id="KW-1185">Reference proteome</keyword>
<name>A0A4Z0BJJ5_9BURK</name>
<dbReference type="EMBL" id="SMLK01000005">
    <property type="protein sequence ID" value="TFY98951.1"/>
    <property type="molecule type" value="Genomic_DNA"/>
</dbReference>
<evidence type="ECO:0000313" key="2">
    <source>
        <dbReference type="Proteomes" id="UP000297839"/>
    </source>
</evidence>
<comment type="caution">
    <text evidence="1">The sequence shown here is derived from an EMBL/GenBank/DDBJ whole genome shotgun (WGS) entry which is preliminary data.</text>
</comment>
<dbReference type="Proteomes" id="UP000297839">
    <property type="component" value="Unassembled WGS sequence"/>
</dbReference>
<dbReference type="AlphaFoldDB" id="A0A4Z0BJJ5"/>
<dbReference type="OrthoDB" id="9155022at2"/>
<dbReference type="RefSeq" id="WP_135250670.1">
    <property type="nucleotide sequence ID" value="NZ_SMLK01000005.1"/>
</dbReference>
<evidence type="ECO:0000313" key="1">
    <source>
        <dbReference type="EMBL" id="TFY98951.1"/>
    </source>
</evidence>
<sequence length="102" mass="10907">MERRLQAVTLQQAADEAPALARLAALARESGERLRAVESLIPAALRPAVKPGPIEGTSWCLLVEGNAAAAKLRQVLPAMQAQLCGRGWEVTAIRIKVQSGIR</sequence>
<gene>
    <name evidence="1" type="ORF">EZ216_15405</name>
</gene>
<proteinExistence type="predicted"/>
<reference evidence="1 2" key="1">
    <citation type="submission" date="2019-03" db="EMBL/GenBank/DDBJ databases">
        <title>Ramlibacter sp. 18x22-1, whole genome shotgun sequence.</title>
        <authorList>
            <person name="Zhang X."/>
            <person name="Feng G."/>
            <person name="Zhu H."/>
        </authorList>
    </citation>
    <scope>NUCLEOTIDE SEQUENCE [LARGE SCALE GENOMIC DNA]</scope>
    <source>
        <strain evidence="1 2">18x22-1</strain>
    </source>
</reference>
<organism evidence="1 2">
    <name type="scientific">Ramlibacter humi</name>
    <dbReference type="NCBI Taxonomy" id="2530451"/>
    <lineage>
        <taxon>Bacteria</taxon>
        <taxon>Pseudomonadati</taxon>
        <taxon>Pseudomonadota</taxon>
        <taxon>Betaproteobacteria</taxon>
        <taxon>Burkholderiales</taxon>
        <taxon>Comamonadaceae</taxon>
        <taxon>Ramlibacter</taxon>
    </lineage>
</organism>
<accession>A0A4Z0BJJ5</accession>
<protein>
    <recommendedName>
        <fullName evidence="3">DUF721 domain-containing protein</fullName>
    </recommendedName>
</protein>